<dbReference type="Pfam" id="PF00106">
    <property type="entry name" value="adh_short"/>
    <property type="match status" value="1"/>
</dbReference>
<dbReference type="PRINTS" id="PR00080">
    <property type="entry name" value="SDRFAMILY"/>
</dbReference>
<organism evidence="4 5">
    <name type="scientific">Actinomadura yumaensis</name>
    <dbReference type="NCBI Taxonomy" id="111807"/>
    <lineage>
        <taxon>Bacteria</taxon>
        <taxon>Bacillati</taxon>
        <taxon>Actinomycetota</taxon>
        <taxon>Actinomycetes</taxon>
        <taxon>Streptosporangiales</taxon>
        <taxon>Thermomonosporaceae</taxon>
        <taxon>Actinomadura</taxon>
    </lineage>
</organism>
<gene>
    <name evidence="4" type="ORF">ACFQKB_13845</name>
</gene>
<dbReference type="InterPro" id="IPR002347">
    <property type="entry name" value="SDR_fam"/>
</dbReference>
<dbReference type="Gene3D" id="3.40.50.720">
    <property type="entry name" value="NAD(P)-binding Rossmann-like Domain"/>
    <property type="match status" value="1"/>
</dbReference>
<comment type="similarity">
    <text evidence="1 3">Belongs to the short-chain dehydrogenases/reductases (SDR) family.</text>
</comment>
<dbReference type="PROSITE" id="PS00061">
    <property type="entry name" value="ADH_SHORT"/>
    <property type="match status" value="1"/>
</dbReference>
<dbReference type="Proteomes" id="UP001596380">
    <property type="component" value="Unassembled WGS sequence"/>
</dbReference>
<evidence type="ECO:0000313" key="5">
    <source>
        <dbReference type="Proteomes" id="UP001596380"/>
    </source>
</evidence>
<dbReference type="SUPFAM" id="SSF51735">
    <property type="entry name" value="NAD(P)-binding Rossmann-fold domains"/>
    <property type="match status" value="1"/>
</dbReference>
<evidence type="ECO:0000313" key="4">
    <source>
        <dbReference type="EMBL" id="MFC6880845.1"/>
    </source>
</evidence>
<dbReference type="EMBL" id="JBHSXS010000006">
    <property type="protein sequence ID" value="MFC6880845.1"/>
    <property type="molecule type" value="Genomic_DNA"/>
</dbReference>
<evidence type="ECO:0000256" key="3">
    <source>
        <dbReference type="RuleBase" id="RU000363"/>
    </source>
</evidence>
<evidence type="ECO:0000256" key="2">
    <source>
        <dbReference type="ARBA" id="ARBA00023002"/>
    </source>
</evidence>
<dbReference type="InterPro" id="IPR036291">
    <property type="entry name" value="NAD(P)-bd_dom_sf"/>
</dbReference>
<dbReference type="PRINTS" id="PR00081">
    <property type="entry name" value="GDHRDH"/>
</dbReference>
<dbReference type="InterPro" id="IPR020904">
    <property type="entry name" value="Sc_DH/Rdtase_CS"/>
</dbReference>
<keyword evidence="5" id="KW-1185">Reference proteome</keyword>
<dbReference type="CDD" id="cd05374">
    <property type="entry name" value="17beta-HSD-like_SDR_c"/>
    <property type="match status" value="1"/>
</dbReference>
<sequence>MPLAWFITGASSGFGRAVAAAAAERGDRVLATARRASTLDGLVRRYPDRVRAAEVDVTDPGSVRAAVELAVADGGRIDVVVNNAGYAVLGALEELTDDQARRQVDVNLFGALTVTRAVLPVLRAQRGGHLLQMSSISGAQPWVGFSLYVATKHAVEGFSSSLAGEVAHLGIKVTIVEPGPFKTDFFTRSMVRSLPSPDYAESVGQTRAFMESFTRQPGDPDRAAQAILAVVDDDKPPLRLPLGAYAVEEFRAEYRSRLNEIDAWEDLARGTDYPVETP</sequence>
<dbReference type="PANTHER" id="PTHR43976:SF16">
    <property type="entry name" value="SHORT-CHAIN DEHYDROGENASE_REDUCTASE FAMILY PROTEIN"/>
    <property type="match status" value="1"/>
</dbReference>
<accession>A0ABW2CIP5</accession>
<dbReference type="RefSeq" id="WP_160826329.1">
    <property type="nucleotide sequence ID" value="NZ_JBHSXE010000001.1"/>
</dbReference>
<dbReference type="NCBIfam" id="NF004824">
    <property type="entry name" value="PRK06180.1"/>
    <property type="match status" value="1"/>
</dbReference>
<dbReference type="NCBIfam" id="NF006114">
    <property type="entry name" value="PRK08263.1"/>
    <property type="match status" value="1"/>
</dbReference>
<dbReference type="PANTHER" id="PTHR43976">
    <property type="entry name" value="SHORT CHAIN DEHYDROGENASE"/>
    <property type="match status" value="1"/>
</dbReference>
<reference evidence="5" key="1">
    <citation type="journal article" date="2019" name="Int. J. Syst. Evol. Microbiol.">
        <title>The Global Catalogue of Microorganisms (GCM) 10K type strain sequencing project: providing services to taxonomists for standard genome sequencing and annotation.</title>
        <authorList>
            <consortium name="The Broad Institute Genomics Platform"/>
            <consortium name="The Broad Institute Genome Sequencing Center for Infectious Disease"/>
            <person name="Wu L."/>
            <person name="Ma J."/>
        </authorList>
    </citation>
    <scope>NUCLEOTIDE SEQUENCE [LARGE SCALE GENOMIC DNA]</scope>
    <source>
        <strain evidence="5">JCM 3369</strain>
    </source>
</reference>
<dbReference type="InterPro" id="IPR051911">
    <property type="entry name" value="SDR_oxidoreductase"/>
</dbReference>
<comment type="caution">
    <text evidence="4">The sequence shown here is derived from an EMBL/GenBank/DDBJ whole genome shotgun (WGS) entry which is preliminary data.</text>
</comment>
<name>A0ABW2CIP5_9ACTN</name>
<protein>
    <submittedName>
        <fullName evidence="4">Oxidoreductase</fullName>
    </submittedName>
</protein>
<evidence type="ECO:0000256" key="1">
    <source>
        <dbReference type="ARBA" id="ARBA00006484"/>
    </source>
</evidence>
<proteinExistence type="inferred from homology"/>
<keyword evidence="2" id="KW-0560">Oxidoreductase</keyword>